<dbReference type="Proteomes" id="UP001202134">
    <property type="component" value="Unassembled WGS sequence"/>
</dbReference>
<feature type="domain" description="NADP-dependent oxidoreductase" evidence="1">
    <location>
        <begin position="29"/>
        <end position="323"/>
    </location>
</feature>
<accession>A0ABT0KNA8</accession>
<evidence type="ECO:0000313" key="3">
    <source>
        <dbReference type="Proteomes" id="UP001202134"/>
    </source>
</evidence>
<protein>
    <submittedName>
        <fullName evidence="2">Aldo/keto reductase</fullName>
    </submittedName>
</protein>
<dbReference type="CDD" id="cd19092">
    <property type="entry name" value="AKR_BsYcsN_EcYdhF-like"/>
    <property type="match status" value="1"/>
</dbReference>
<dbReference type="PANTHER" id="PTHR43364:SF1">
    <property type="entry name" value="OXIDOREDUCTASE YDHF"/>
    <property type="match status" value="1"/>
</dbReference>
<comment type="caution">
    <text evidence="2">The sequence shown here is derived from an EMBL/GenBank/DDBJ whole genome shotgun (WGS) entry which is preliminary data.</text>
</comment>
<name>A0ABT0KNA8_9GAMM</name>
<dbReference type="InterPro" id="IPR036812">
    <property type="entry name" value="NAD(P)_OxRdtase_dom_sf"/>
</dbReference>
<evidence type="ECO:0000259" key="1">
    <source>
        <dbReference type="Pfam" id="PF00248"/>
    </source>
</evidence>
<dbReference type="EMBL" id="JAKIKU010000004">
    <property type="protein sequence ID" value="MCL1045337.1"/>
    <property type="molecule type" value="Genomic_DNA"/>
</dbReference>
<gene>
    <name evidence="2" type="ORF">L2737_08365</name>
</gene>
<dbReference type="RefSeq" id="WP_248955660.1">
    <property type="nucleotide sequence ID" value="NZ_JAKIKU010000004.1"/>
</dbReference>
<dbReference type="PRINTS" id="PR00069">
    <property type="entry name" value="ALDKETRDTASE"/>
</dbReference>
<dbReference type="PANTHER" id="PTHR43364">
    <property type="entry name" value="NADH-SPECIFIC METHYLGLYOXAL REDUCTASE-RELATED"/>
    <property type="match status" value="1"/>
</dbReference>
<organism evidence="2 3">
    <name type="scientific">Shewanella electrodiphila</name>
    <dbReference type="NCBI Taxonomy" id="934143"/>
    <lineage>
        <taxon>Bacteria</taxon>
        <taxon>Pseudomonadati</taxon>
        <taxon>Pseudomonadota</taxon>
        <taxon>Gammaproteobacteria</taxon>
        <taxon>Alteromonadales</taxon>
        <taxon>Shewanellaceae</taxon>
        <taxon>Shewanella</taxon>
    </lineage>
</organism>
<dbReference type="InterPro" id="IPR050523">
    <property type="entry name" value="AKR_Detox_Biosynth"/>
</dbReference>
<sequence>MGSNSAINAKQVNVKPLALAQHLPGVSRVVYGCMGLGGGWNNHAISAADRNQAHEVIDTALAQGINYFDHADIYTFGKAEQVFGQVLSARAEIREKMFIQTKCGIRLEDDLGPKRYDLSAQWINHSVDKSLQQLQTDYLDVLVLHRPDPLMEAEEIADTFHRLRDAGKVRFLGVSNMQHHQVSAIQQALDTPLVVNQIELSLHKQDWLDETVYAGNQAGAGVNFTPGTLAYCQQNRLQVQSWGSLCQGLYTGVDASSQPIAVQQTSKLVARLAADYGVSKEAILLAWLMQHPAQIQPVIGTTNLQRISACQQAISLKLSREHWYALYVSAKGEELP</sequence>
<reference evidence="2 3" key="1">
    <citation type="submission" date="2022-01" db="EMBL/GenBank/DDBJ databases">
        <title>Whole genome-based taxonomy of the Shewanellaceae.</title>
        <authorList>
            <person name="Martin-Rodriguez A.J."/>
        </authorList>
    </citation>
    <scope>NUCLEOTIDE SEQUENCE [LARGE SCALE GENOMIC DNA]</scope>
    <source>
        <strain evidence="2 3">DSM 24955</strain>
    </source>
</reference>
<dbReference type="SUPFAM" id="SSF51430">
    <property type="entry name" value="NAD(P)-linked oxidoreductase"/>
    <property type="match status" value="1"/>
</dbReference>
<dbReference type="Gene3D" id="3.20.20.100">
    <property type="entry name" value="NADP-dependent oxidoreductase domain"/>
    <property type="match status" value="1"/>
</dbReference>
<evidence type="ECO:0000313" key="2">
    <source>
        <dbReference type="EMBL" id="MCL1045337.1"/>
    </source>
</evidence>
<dbReference type="InterPro" id="IPR023210">
    <property type="entry name" value="NADP_OxRdtase_dom"/>
</dbReference>
<dbReference type="Pfam" id="PF00248">
    <property type="entry name" value="Aldo_ket_red"/>
    <property type="match status" value="1"/>
</dbReference>
<proteinExistence type="predicted"/>
<dbReference type="InterPro" id="IPR020471">
    <property type="entry name" value="AKR"/>
</dbReference>
<keyword evidence="3" id="KW-1185">Reference proteome</keyword>